<name>A0AAD1XQT8_EUPCR</name>
<proteinExistence type="predicted"/>
<gene>
    <name evidence="1" type="ORF">ECRASSUSDP1_LOCUS18859</name>
</gene>
<keyword evidence="2" id="KW-1185">Reference proteome</keyword>
<accession>A0AAD1XQT8</accession>
<protein>
    <submittedName>
        <fullName evidence="1">Uncharacterized protein</fullName>
    </submittedName>
</protein>
<organism evidence="1 2">
    <name type="scientific">Euplotes crassus</name>
    <dbReference type="NCBI Taxonomy" id="5936"/>
    <lineage>
        <taxon>Eukaryota</taxon>
        <taxon>Sar</taxon>
        <taxon>Alveolata</taxon>
        <taxon>Ciliophora</taxon>
        <taxon>Intramacronucleata</taxon>
        <taxon>Spirotrichea</taxon>
        <taxon>Hypotrichia</taxon>
        <taxon>Euplotida</taxon>
        <taxon>Euplotidae</taxon>
        <taxon>Moneuplotes</taxon>
    </lineage>
</organism>
<evidence type="ECO:0000313" key="2">
    <source>
        <dbReference type="Proteomes" id="UP001295684"/>
    </source>
</evidence>
<sequence>MKEEIEIFTQEQEVLYSIHAYFKGTQISNRQYKFDGYSYEELVDLKMTNSCRYYKLIQKKVTVKEPIFDNIETDYRVLFDDSLISSKSLYKYIEMLDFKRANKLIIGVQLLRCSNLLTLKTKPLMDKIWKIKALSLGLLKITGRQLALIFTANTQILNCSFHECKLGNTKLTHSNTLNSKIAFLGITHCTSLTSPTPLDLDFFTSLLTFISSTPLCSSLTNILIQDLNPTVSQISTLRDQTSLTHITFRIFANHSFSILKEQKGSKPSKKTSFVPE</sequence>
<comment type="caution">
    <text evidence="1">The sequence shown here is derived from an EMBL/GenBank/DDBJ whole genome shotgun (WGS) entry which is preliminary data.</text>
</comment>
<dbReference type="Proteomes" id="UP001295684">
    <property type="component" value="Unassembled WGS sequence"/>
</dbReference>
<dbReference type="AlphaFoldDB" id="A0AAD1XQT8"/>
<dbReference type="EMBL" id="CAMPGE010019116">
    <property type="protein sequence ID" value="CAI2377473.1"/>
    <property type="molecule type" value="Genomic_DNA"/>
</dbReference>
<reference evidence="1" key="1">
    <citation type="submission" date="2023-07" db="EMBL/GenBank/DDBJ databases">
        <authorList>
            <consortium name="AG Swart"/>
            <person name="Singh M."/>
            <person name="Singh A."/>
            <person name="Seah K."/>
            <person name="Emmerich C."/>
        </authorList>
    </citation>
    <scope>NUCLEOTIDE SEQUENCE</scope>
    <source>
        <strain evidence="1">DP1</strain>
    </source>
</reference>
<evidence type="ECO:0000313" key="1">
    <source>
        <dbReference type="EMBL" id="CAI2377473.1"/>
    </source>
</evidence>